<name>A0A0G1W3L5_9BACT</name>
<protein>
    <submittedName>
        <fullName evidence="2">Uncharacterized protein</fullName>
    </submittedName>
</protein>
<feature type="coiled-coil region" evidence="1">
    <location>
        <begin position="25"/>
        <end position="54"/>
    </location>
</feature>
<dbReference type="EMBL" id="LCQD01000002">
    <property type="protein sequence ID" value="KKW13361.1"/>
    <property type="molecule type" value="Genomic_DNA"/>
</dbReference>
<comment type="caution">
    <text evidence="2">The sequence shown here is derived from an EMBL/GenBank/DDBJ whole genome shotgun (WGS) entry which is preliminary data.</text>
</comment>
<proteinExistence type="predicted"/>
<evidence type="ECO:0000313" key="3">
    <source>
        <dbReference type="Proteomes" id="UP000034588"/>
    </source>
</evidence>
<gene>
    <name evidence="2" type="ORF">UY48_C0002G0052</name>
</gene>
<sequence>MDWQGLDEGFVGFGEIEDGMPGGEIRKLKWEAAFLRAEAAAEEAEETANKAALENLTSVATQALAGLLANPHPAIVELSLEDKAEAAVNAAEALLSALGRGKSTTPG</sequence>
<evidence type="ECO:0000313" key="2">
    <source>
        <dbReference type="EMBL" id="KKW13361.1"/>
    </source>
</evidence>
<evidence type="ECO:0000256" key="1">
    <source>
        <dbReference type="SAM" id="Coils"/>
    </source>
</evidence>
<accession>A0A0G1W3L5</accession>
<dbReference type="AlphaFoldDB" id="A0A0G1W3L5"/>
<keyword evidence="1" id="KW-0175">Coiled coil</keyword>
<dbReference type="Proteomes" id="UP000034588">
    <property type="component" value="Unassembled WGS sequence"/>
</dbReference>
<reference evidence="2 3" key="1">
    <citation type="journal article" date="2015" name="Nature">
        <title>rRNA introns, odd ribosomes, and small enigmatic genomes across a large radiation of phyla.</title>
        <authorList>
            <person name="Brown C.T."/>
            <person name="Hug L.A."/>
            <person name="Thomas B.C."/>
            <person name="Sharon I."/>
            <person name="Castelle C.J."/>
            <person name="Singh A."/>
            <person name="Wilkins M.J."/>
            <person name="Williams K.H."/>
            <person name="Banfield J.F."/>
        </authorList>
    </citation>
    <scope>NUCLEOTIDE SEQUENCE [LARGE SCALE GENOMIC DNA]</scope>
</reference>
<organism evidence="2 3">
    <name type="scientific">Candidatus Gottesmanbacteria bacterium GW2011_GWB1_49_7</name>
    <dbReference type="NCBI Taxonomy" id="1618448"/>
    <lineage>
        <taxon>Bacteria</taxon>
        <taxon>Candidatus Gottesmaniibacteriota</taxon>
    </lineage>
</organism>